<dbReference type="GO" id="GO:0051539">
    <property type="term" value="F:4 iron, 4 sulfur cluster binding"/>
    <property type="evidence" value="ECO:0007669"/>
    <property type="project" value="InterPro"/>
</dbReference>
<feature type="non-terminal residue" evidence="1">
    <location>
        <position position="62"/>
    </location>
</feature>
<proteinExistence type="predicted"/>
<feature type="non-terminal residue" evidence="1">
    <location>
        <position position="1"/>
    </location>
</feature>
<dbReference type="GO" id="GO:0008987">
    <property type="term" value="F:quinolinate synthetase A activity"/>
    <property type="evidence" value="ECO:0007669"/>
    <property type="project" value="InterPro"/>
</dbReference>
<comment type="caution">
    <text evidence="1">The sequence shown here is derived from an EMBL/GenBank/DDBJ whole genome shotgun (WGS) entry which is preliminary data.</text>
</comment>
<dbReference type="InterPro" id="IPR036094">
    <property type="entry name" value="NadA_sf"/>
</dbReference>
<dbReference type="InterPro" id="IPR003473">
    <property type="entry name" value="NadA"/>
</dbReference>
<dbReference type="AlphaFoldDB" id="X1PK08"/>
<evidence type="ECO:0000313" key="1">
    <source>
        <dbReference type="EMBL" id="GAI31214.1"/>
    </source>
</evidence>
<dbReference type="Pfam" id="PF02445">
    <property type="entry name" value="NadA"/>
    <property type="match status" value="1"/>
</dbReference>
<dbReference type="GO" id="GO:0009435">
    <property type="term" value="P:NAD+ biosynthetic process"/>
    <property type="evidence" value="ECO:0007669"/>
    <property type="project" value="UniProtKB-UniPathway"/>
</dbReference>
<accession>X1PK08</accession>
<reference evidence="1" key="1">
    <citation type="journal article" date="2014" name="Front. Microbiol.">
        <title>High frequency of phylogenetically diverse reductive dehalogenase-homologous genes in deep subseafloor sedimentary metagenomes.</title>
        <authorList>
            <person name="Kawai M."/>
            <person name="Futagami T."/>
            <person name="Toyoda A."/>
            <person name="Takaki Y."/>
            <person name="Nishi S."/>
            <person name="Hori S."/>
            <person name="Arai W."/>
            <person name="Tsubouchi T."/>
            <person name="Morono Y."/>
            <person name="Uchiyama I."/>
            <person name="Ito T."/>
            <person name="Fujiyama A."/>
            <person name="Inagaki F."/>
            <person name="Takami H."/>
        </authorList>
    </citation>
    <scope>NUCLEOTIDE SEQUENCE</scope>
    <source>
        <strain evidence="1">Expedition CK06-06</strain>
    </source>
</reference>
<dbReference type="SUPFAM" id="SSF142754">
    <property type="entry name" value="NadA-like"/>
    <property type="match status" value="1"/>
</dbReference>
<dbReference type="UniPathway" id="UPA00253">
    <property type="reaction ID" value="UER00327"/>
</dbReference>
<organism evidence="1">
    <name type="scientific">marine sediment metagenome</name>
    <dbReference type="NCBI Taxonomy" id="412755"/>
    <lineage>
        <taxon>unclassified sequences</taxon>
        <taxon>metagenomes</taxon>
        <taxon>ecological metagenomes</taxon>
    </lineage>
</organism>
<protein>
    <submittedName>
        <fullName evidence="1">Uncharacterized protein</fullName>
    </submittedName>
</protein>
<gene>
    <name evidence="1" type="ORF">S06H3_25120</name>
</gene>
<dbReference type="Gene3D" id="3.40.50.10800">
    <property type="entry name" value="NadA-like"/>
    <property type="match status" value="1"/>
</dbReference>
<sequence length="62" mass="6694">CSKCAMAARIKAKDILKAKEKYPDAEVVTYINSSSEVKAVSDVICTSANAVKLVKSMKSTRI</sequence>
<dbReference type="EMBL" id="BARV01014338">
    <property type="protein sequence ID" value="GAI31214.1"/>
    <property type="molecule type" value="Genomic_DNA"/>
</dbReference>
<name>X1PK08_9ZZZZ</name>